<name>A0ABU7VB86_9MICO</name>
<keyword evidence="3" id="KW-0378">Hydrolase</keyword>
<protein>
    <submittedName>
        <fullName evidence="3">Alpha/beta hydrolase</fullName>
    </submittedName>
</protein>
<dbReference type="Proteomes" id="UP001351900">
    <property type="component" value="Unassembled WGS sequence"/>
</dbReference>
<reference evidence="3 4" key="1">
    <citation type="submission" date="2024-01" db="EMBL/GenBank/DDBJ databases">
        <title>the genome sequence of strain Microbacterium schleiferi NBRC 15075.</title>
        <authorList>
            <person name="Ding Y."/>
            <person name="Zhang G."/>
        </authorList>
    </citation>
    <scope>NUCLEOTIDE SEQUENCE [LARGE SCALE GENOMIC DNA]</scope>
    <source>
        <strain evidence="3 4">NBRC 15075</strain>
    </source>
</reference>
<sequence>MVTVGGRAIGYRVFGDTSSSRTVISAHGGLVSGWDSSAYDDIARDRGIRIVSPDRPGVGMSDRDPQRSILSWGQEDVGAVLDDVGAADAVALGWSAGGQYALAAAVAQPDRIRGVVVIAGALPLDDADTLRELGRMDRRLITLSRRLPATARSYFHVMRRMLRRRPEQVERLSEKSLGPADAAIIRARSEWYTACMLEAVGQIDGAVDEYRVFGAPWGFALADVTVPVTLIQGDADQLIRPSWASRMAAAVPSATLVSFPEAGHFVGLAYPDAVMTALDQHFG</sequence>
<dbReference type="Pfam" id="PF12697">
    <property type="entry name" value="Abhydrolase_6"/>
    <property type="match status" value="1"/>
</dbReference>
<gene>
    <name evidence="3" type="ORF">V2V91_13015</name>
</gene>
<dbReference type="InterPro" id="IPR029058">
    <property type="entry name" value="AB_hydrolase_fold"/>
</dbReference>
<dbReference type="InterPro" id="IPR000639">
    <property type="entry name" value="Epox_hydrolase-like"/>
</dbReference>
<organism evidence="3 4">
    <name type="scientific">Microbacterium schleiferi</name>
    <dbReference type="NCBI Taxonomy" id="69362"/>
    <lineage>
        <taxon>Bacteria</taxon>
        <taxon>Bacillati</taxon>
        <taxon>Actinomycetota</taxon>
        <taxon>Actinomycetes</taxon>
        <taxon>Micrococcales</taxon>
        <taxon>Microbacteriaceae</taxon>
        <taxon>Microbacterium</taxon>
    </lineage>
</organism>
<dbReference type="InterPro" id="IPR050471">
    <property type="entry name" value="AB_hydrolase"/>
</dbReference>
<keyword evidence="1" id="KW-0575">Peroxidase</keyword>
<dbReference type="PANTHER" id="PTHR43433:SF5">
    <property type="entry name" value="AB HYDROLASE-1 DOMAIN-CONTAINING PROTEIN"/>
    <property type="match status" value="1"/>
</dbReference>
<dbReference type="RefSeq" id="WP_341579323.1">
    <property type="nucleotide sequence ID" value="NZ_JBBWSA010000007.1"/>
</dbReference>
<dbReference type="InterPro" id="IPR000073">
    <property type="entry name" value="AB_hydrolase_1"/>
</dbReference>
<dbReference type="SUPFAM" id="SSF53474">
    <property type="entry name" value="alpha/beta-Hydrolases"/>
    <property type="match status" value="1"/>
</dbReference>
<evidence type="ECO:0000313" key="4">
    <source>
        <dbReference type="Proteomes" id="UP001351900"/>
    </source>
</evidence>
<evidence type="ECO:0000313" key="3">
    <source>
        <dbReference type="EMBL" id="MEF2256044.1"/>
    </source>
</evidence>
<dbReference type="EMBL" id="JAZHOV010000007">
    <property type="protein sequence ID" value="MEF2256044.1"/>
    <property type="molecule type" value="Genomic_DNA"/>
</dbReference>
<comment type="caution">
    <text evidence="3">The sequence shown here is derived from an EMBL/GenBank/DDBJ whole genome shotgun (WGS) entry which is preliminary data.</text>
</comment>
<dbReference type="PANTHER" id="PTHR43433">
    <property type="entry name" value="HYDROLASE, ALPHA/BETA FOLD FAMILY PROTEIN"/>
    <property type="match status" value="1"/>
</dbReference>
<dbReference type="PRINTS" id="PR00412">
    <property type="entry name" value="EPOXHYDRLASE"/>
</dbReference>
<evidence type="ECO:0000256" key="1">
    <source>
        <dbReference type="ARBA" id="ARBA00022559"/>
    </source>
</evidence>
<accession>A0ABU7VB86</accession>
<feature type="domain" description="AB hydrolase-1" evidence="2">
    <location>
        <begin position="26"/>
        <end position="274"/>
    </location>
</feature>
<keyword evidence="1" id="KW-0560">Oxidoreductase</keyword>
<proteinExistence type="predicted"/>
<evidence type="ECO:0000259" key="2">
    <source>
        <dbReference type="Pfam" id="PF12697"/>
    </source>
</evidence>
<keyword evidence="4" id="KW-1185">Reference proteome</keyword>
<dbReference type="GO" id="GO:0016787">
    <property type="term" value="F:hydrolase activity"/>
    <property type="evidence" value="ECO:0007669"/>
    <property type="project" value="UniProtKB-KW"/>
</dbReference>
<dbReference type="PRINTS" id="PR00111">
    <property type="entry name" value="ABHYDROLASE"/>
</dbReference>
<dbReference type="Gene3D" id="3.40.50.1820">
    <property type="entry name" value="alpha/beta hydrolase"/>
    <property type="match status" value="1"/>
</dbReference>